<name>F4WPI3_ACREC</name>
<organism evidence="2">
    <name type="scientific">Acromyrmex echinatior</name>
    <name type="common">Panamanian leafcutter ant</name>
    <name type="synonym">Acromyrmex octospinosus echinatior</name>
    <dbReference type="NCBI Taxonomy" id="103372"/>
    <lineage>
        <taxon>Eukaryota</taxon>
        <taxon>Metazoa</taxon>
        <taxon>Ecdysozoa</taxon>
        <taxon>Arthropoda</taxon>
        <taxon>Hexapoda</taxon>
        <taxon>Insecta</taxon>
        <taxon>Pterygota</taxon>
        <taxon>Neoptera</taxon>
        <taxon>Endopterygota</taxon>
        <taxon>Hymenoptera</taxon>
        <taxon>Apocrita</taxon>
        <taxon>Aculeata</taxon>
        <taxon>Formicoidea</taxon>
        <taxon>Formicidae</taxon>
        <taxon>Myrmicinae</taxon>
        <taxon>Acromyrmex</taxon>
    </lineage>
</organism>
<keyword evidence="2" id="KW-1185">Reference proteome</keyword>
<dbReference type="EMBL" id="GL888245">
    <property type="protein sequence ID" value="EGI63896.1"/>
    <property type="molecule type" value="Genomic_DNA"/>
</dbReference>
<reference evidence="1" key="1">
    <citation type="submission" date="2011-02" db="EMBL/GenBank/DDBJ databases">
        <title>The genome of the leaf-cutting ant Acromyrmex echinatior suggests key adaptations to social evolution and fungus farming.</title>
        <authorList>
            <person name="Nygaard S."/>
            <person name="Zhang G."/>
        </authorList>
    </citation>
    <scope>NUCLEOTIDE SEQUENCE</scope>
</reference>
<evidence type="ECO:0000313" key="1">
    <source>
        <dbReference type="EMBL" id="EGI63896.1"/>
    </source>
</evidence>
<accession>F4WPI3</accession>
<dbReference type="InParanoid" id="F4WPI3"/>
<dbReference type="Proteomes" id="UP000007755">
    <property type="component" value="Unassembled WGS sequence"/>
</dbReference>
<proteinExistence type="predicted"/>
<sequence length="99" mass="11498">MRSQKLQHSNADLSLISTEKLTIHRYVDTLSHYLLRAWKQACGGSLSIREKKEIKKRFVEMFLSKCELCITVPETTVFSEYTSFTQDVNETDVLEAQRP</sequence>
<dbReference type="AlphaFoldDB" id="F4WPI3"/>
<evidence type="ECO:0000313" key="2">
    <source>
        <dbReference type="Proteomes" id="UP000007755"/>
    </source>
</evidence>
<gene>
    <name evidence="1" type="ORF">G5I_07698</name>
</gene>
<protein>
    <submittedName>
        <fullName evidence="1">Uncharacterized protein</fullName>
    </submittedName>
</protein>